<keyword evidence="5" id="KW-0808">Transferase</keyword>
<feature type="binding site" evidence="16">
    <location>
        <position position="62"/>
    </location>
    <ligand>
        <name>substrate</name>
    </ligand>
</feature>
<feature type="binding site" evidence="18">
    <location>
        <position position="21"/>
    </location>
    <ligand>
        <name>a divalent metal cation</name>
        <dbReference type="ChEBI" id="CHEBI:60240"/>
    </ligand>
</feature>
<dbReference type="GO" id="GO:0005886">
    <property type="term" value="C:plasma membrane"/>
    <property type="evidence" value="ECO:0007669"/>
    <property type="project" value="UniProtKB-SubCell"/>
</dbReference>
<keyword evidence="4" id="KW-0444">Lipid biosynthesis</keyword>
<keyword evidence="9 17" id="KW-0067">ATP-binding</keyword>
<keyword evidence="14" id="KW-1208">Phospholipid metabolism</keyword>
<dbReference type="GO" id="GO:0046872">
    <property type="term" value="F:metal ion binding"/>
    <property type="evidence" value="ECO:0007669"/>
    <property type="project" value="UniProtKB-KW"/>
</dbReference>
<accession>A0A4R2PB64</accession>
<evidence type="ECO:0000256" key="3">
    <source>
        <dbReference type="ARBA" id="ARBA00022475"/>
    </source>
</evidence>
<dbReference type="GO" id="GO:0008654">
    <property type="term" value="P:phospholipid biosynthetic process"/>
    <property type="evidence" value="ECO:0007669"/>
    <property type="project" value="UniProtKB-KW"/>
</dbReference>
<feature type="binding site" evidence="17">
    <location>
        <position position="21"/>
    </location>
    <ligand>
        <name>ATP</name>
        <dbReference type="ChEBI" id="CHEBI:30616"/>
    </ligand>
</feature>
<keyword evidence="8 20" id="KW-0418">Kinase</keyword>
<dbReference type="InterPro" id="IPR000829">
    <property type="entry name" value="DAGK"/>
</dbReference>
<keyword evidence="18" id="KW-0460">Magnesium</keyword>
<gene>
    <name evidence="20" type="ORF">EV207_101328</name>
</gene>
<dbReference type="CDD" id="cd14265">
    <property type="entry name" value="UDPK_IM_like"/>
    <property type="match status" value="1"/>
</dbReference>
<evidence type="ECO:0000256" key="6">
    <source>
        <dbReference type="ARBA" id="ARBA00022692"/>
    </source>
</evidence>
<dbReference type="AlphaFoldDB" id="A0A4R2PB64"/>
<evidence type="ECO:0000256" key="10">
    <source>
        <dbReference type="ARBA" id="ARBA00022989"/>
    </source>
</evidence>
<evidence type="ECO:0000256" key="11">
    <source>
        <dbReference type="ARBA" id="ARBA00023098"/>
    </source>
</evidence>
<keyword evidence="10 19" id="KW-1133">Transmembrane helix</keyword>
<evidence type="ECO:0000256" key="2">
    <source>
        <dbReference type="ARBA" id="ARBA00005967"/>
    </source>
</evidence>
<evidence type="ECO:0000256" key="16">
    <source>
        <dbReference type="PIRSR" id="PIRSR600829-2"/>
    </source>
</evidence>
<evidence type="ECO:0000256" key="13">
    <source>
        <dbReference type="ARBA" id="ARBA00023209"/>
    </source>
</evidence>
<keyword evidence="21" id="KW-1185">Reference proteome</keyword>
<evidence type="ECO:0000256" key="9">
    <source>
        <dbReference type="ARBA" id="ARBA00022840"/>
    </source>
</evidence>
<feature type="binding site" evidence="18">
    <location>
        <position position="69"/>
    </location>
    <ligand>
        <name>a divalent metal cation</name>
        <dbReference type="ChEBI" id="CHEBI:60240"/>
    </ligand>
</feature>
<keyword evidence="11" id="KW-0443">Lipid metabolism</keyword>
<feature type="binding site" evidence="17">
    <location>
        <begin position="78"/>
        <end position="80"/>
    </location>
    <ligand>
        <name>ATP</name>
        <dbReference type="ChEBI" id="CHEBI:30616"/>
    </ligand>
</feature>
<dbReference type="Gene3D" id="1.10.287.3610">
    <property type="match status" value="1"/>
</dbReference>
<dbReference type="Proteomes" id="UP000295416">
    <property type="component" value="Unassembled WGS sequence"/>
</dbReference>
<comment type="similarity">
    <text evidence="2">Belongs to the bacterial diacylglycerol kinase family.</text>
</comment>
<protein>
    <submittedName>
        <fullName evidence="20">Undecaprenol kinase</fullName>
    </submittedName>
</protein>
<keyword evidence="18" id="KW-0479">Metal-binding</keyword>
<proteinExistence type="inferred from homology"/>
<dbReference type="OrthoDB" id="9789934at2"/>
<evidence type="ECO:0000256" key="5">
    <source>
        <dbReference type="ARBA" id="ARBA00022679"/>
    </source>
</evidence>
<evidence type="ECO:0000256" key="19">
    <source>
        <dbReference type="SAM" id="Phobius"/>
    </source>
</evidence>
<keyword evidence="13" id="KW-0594">Phospholipid biosynthesis</keyword>
<keyword evidence="3" id="KW-1003">Cell membrane</keyword>
<name>A0A4R2PB64_9BACL</name>
<feature type="transmembrane region" description="Helical" evidence="19">
    <location>
        <begin position="48"/>
        <end position="68"/>
    </location>
</feature>
<organism evidence="20 21">
    <name type="scientific">Scopulibacillus darangshiensis</name>
    <dbReference type="NCBI Taxonomy" id="442528"/>
    <lineage>
        <taxon>Bacteria</taxon>
        <taxon>Bacillati</taxon>
        <taxon>Bacillota</taxon>
        <taxon>Bacilli</taxon>
        <taxon>Bacillales</taxon>
        <taxon>Sporolactobacillaceae</taxon>
        <taxon>Scopulibacillus</taxon>
    </lineage>
</organism>
<comment type="caution">
    <text evidence="20">The sequence shown here is derived from an EMBL/GenBank/DDBJ whole genome shotgun (WGS) entry which is preliminary data.</text>
</comment>
<dbReference type="GO" id="GO:0016301">
    <property type="term" value="F:kinase activity"/>
    <property type="evidence" value="ECO:0007669"/>
    <property type="project" value="UniProtKB-KW"/>
</dbReference>
<keyword evidence="12 19" id="KW-0472">Membrane</keyword>
<dbReference type="RefSeq" id="WP_132742917.1">
    <property type="nucleotide sequence ID" value="NZ_SLXK01000001.1"/>
</dbReference>
<feature type="transmembrane region" description="Helical" evidence="19">
    <location>
        <begin position="89"/>
        <end position="110"/>
    </location>
</feature>
<evidence type="ECO:0000313" key="21">
    <source>
        <dbReference type="Proteomes" id="UP000295416"/>
    </source>
</evidence>
<dbReference type="Pfam" id="PF01219">
    <property type="entry name" value="DAGK_prokar"/>
    <property type="match status" value="1"/>
</dbReference>
<comment type="cofactor">
    <cofactor evidence="18">
        <name>Mg(2+)</name>
        <dbReference type="ChEBI" id="CHEBI:18420"/>
    </cofactor>
    <text evidence="18">Mn(2+), Zn(2+), Cd(2+) and Co(2+) support activity to lesser extents.</text>
</comment>
<evidence type="ECO:0000256" key="18">
    <source>
        <dbReference type="PIRSR" id="PIRSR600829-4"/>
    </source>
</evidence>
<keyword evidence="7 17" id="KW-0547">Nucleotide-binding</keyword>
<evidence type="ECO:0000256" key="17">
    <source>
        <dbReference type="PIRSR" id="PIRSR600829-3"/>
    </source>
</evidence>
<feature type="binding site" evidence="17">
    <location>
        <position position="69"/>
    </location>
    <ligand>
        <name>ATP</name>
        <dbReference type="ChEBI" id="CHEBI:30616"/>
    </ligand>
</feature>
<dbReference type="PROSITE" id="PS01069">
    <property type="entry name" value="DAGK_PROKAR"/>
    <property type="match status" value="1"/>
</dbReference>
<comment type="subcellular location">
    <subcellularLocation>
        <location evidence="1">Cell membrane</location>
        <topology evidence="1">Multi-pass membrane protein</topology>
    </subcellularLocation>
</comment>
<evidence type="ECO:0000256" key="14">
    <source>
        <dbReference type="ARBA" id="ARBA00023264"/>
    </source>
</evidence>
<feature type="binding site" evidence="17">
    <location>
        <begin position="87"/>
        <end position="88"/>
    </location>
    <ligand>
        <name>ATP</name>
        <dbReference type="ChEBI" id="CHEBI:30616"/>
    </ligand>
</feature>
<feature type="binding site" evidence="17">
    <location>
        <position position="9"/>
    </location>
    <ligand>
        <name>ATP</name>
        <dbReference type="ChEBI" id="CHEBI:30616"/>
    </ligand>
</feature>
<dbReference type="InterPro" id="IPR033717">
    <property type="entry name" value="UDPK"/>
</dbReference>
<dbReference type="GO" id="GO:0005524">
    <property type="term" value="F:ATP binding"/>
    <property type="evidence" value="ECO:0007669"/>
    <property type="project" value="UniProtKB-KW"/>
</dbReference>
<feature type="active site" description="Proton acceptor" evidence="15">
    <location>
        <position position="62"/>
    </location>
</feature>
<reference evidence="20 21" key="1">
    <citation type="submission" date="2019-03" db="EMBL/GenBank/DDBJ databases">
        <title>Genomic Encyclopedia of Type Strains, Phase IV (KMG-IV): sequencing the most valuable type-strain genomes for metagenomic binning, comparative biology and taxonomic classification.</title>
        <authorList>
            <person name="Goeker M."/>
        </authorList>
    </citation>
    <scope>NUCLEOTIDE SEQUENCE [LARGE SCALE GENOMIC DNA]</scope>
    <source>
        <strain evidence="20 21">DSM 19377</strain>
    </source>
</reference>
<evidence type="ECO:0000256" key="7">
    <source>
        <dbReference type="ARBA" id="ARBA00022741"/>
    </source>
</evidence>
<dbReference type="PANTHER" id="PTHR34299:SF1">
    <property type="entry name" value="DIACYLGLYCEROL KINASE"/>
    <property type="match status" value="1"/>
</dbReference>
<keyword evidence="6 19" id="KW-0812">Transmembrane</keyword>
<evidence type="ECO:0000313" key="20">
    <source>
        <dbReference type="EMBL" id="TCP32349.1"/>
    </source>
</evidence>
<evidence type="ECO:0000256" key="12">
    <source>
        <dbReference type="ARBA" id="ARBA00023136"/>
    </source>
</evidence>
<dbReference type="InterPro" id="IPR036945">
    <property type="entry name" value="DAGK_sf"/>
</dbReference>
<evidence type="ECO:0000256" key="4">
    <source>
        <dbReference type="ARBA" id="ARBA00022516"/>
    </source>
</evidence>
<dbReference type="EMBL" id="SLXK01000001">
    <property type="protein sequence ID" value="TCP32349.1"/>
    <property type="molecule type" value="Genomic_DNA"/>
</dbReference>
<evidence type="ECO:0000256" key="15">
    <source>
        <dbReference type="PIRSR" id="PIRSR600829-1"/>
    </source>
</evidence>
<evidence type="ECO:0000256" key="1">
    <source>
        <dbReference type="ARBA" id="ARBA00004651"/>
    </source>
</evidence>
<dbReference type="PANTHER" id="PTHR34299">
    <property type="entry name" value="DIACYLGLYCEROL KINASE"/>
    <property type="match status" value="1"/>
</dbReference>
<evidence type="ECO:0000256" key="8">
    <source>
        <dbReference type="ARBA" id="ARBA00022777"/>
    </source>
</evidence>
<sequence length="114" mass="12545">MSFIRRVGYALSGIRSAFRHERNLQIQAVIGLCVIIIAIMIHVSLTHFMIILILVAGVISLELINTAIERAVDLISTELHPLARAAKDIAAGAVLWFSIFSAIIGFMIIFTTLQ</sequence>
<feature type="transmembrane region" description="Helical" evidence="19">
    <location>
        <begin position="24"/>
        <end position="42"/>
    </location>
</feature>